<proteinExistence type="predicted"/>
<evidence type="ECO:0000313" key="3">
    <source>
        <dbReference type="EMBL" id="MEX0406496.1"/>
    </source>
</evidence>
<evidence type="ECO:0000313" key="4">
    <source>
        <dbReference type="Proteomes" id="UP001556692"/>
    </source>
</evidence>
<dbReference type="EMBL" id="JBDPGJ010000003">
    <property type="protein sequence ID" value="MEX0406496.1"/>
    <property type="molecule type" value="Genomic_DNA"/>
</dbReference>
<sequence length="143" mass="15684">MLANLSLGAFVISLTVVIHTWGLIAITHVTAQLTARFRTHGRRSRIFAMVTTVIGIFCVITVEVWLWAAFHYALGVVGDFETALYFSTVSFSTLGYGDVIPAVEWRLFAALEGVDGFLLIGWSTAYLIAAGIRVGPFRSGEHF</sequence>
<dbReference type="Pfam" id="PF07885">
    <property type="entry name" value="Ion_trans_2"/>
    <property type="match status" value="1"/>
</dbReference>
<feature type="transmembrane region" description="Helical" evidence="1">
    <location>
        <begin position="6"/>
        <end position="26"/>
    </location>
</feature>
<keyword evidence="1" id="KW-0472">Membrane</keyword>
<feature type="transmembrane region" description="Helical" evidence="1">
    <location>
        <begin position="116"/>
        <end position="135"/>
    </location>
</feature>
<dbReference type="Proteomes" id="UP001556692">
    <property type="component" value="Unassembled WGS sequence"/>
</dbReference>
<evidence type="ECO:0000259" key="2">
    <source>
        <dbReference type="Pfam" id="PF07885"/>
    </source>
</evidence>
<comment type="caution">
    <text evidence="3">The sequence shown here is derived from an EMBL/GenBank/DDBJ whole genome shotgun (WGS) entry which is preliminary data.</text>
</comment>
<keyword evidence="1" id="KW-0812">Transmembrane</keyword>
<keyword evidence="4" id="KW-1185">Reference proteome</keyword>
<evidence type="ECO:0000256" key="1">
    <source>
        <dbReference type="SAM" id="Phobius"/>
    </source>
</evidence>
<reference evidence="3 4" key="1">
    <citation type="submission" date="2024-05" db="EMBL/GenBank/DDBJ databases">
        <authorList>
            <person name="Jiang F."/>
        </authorList>
    </citation>
    <scope>NUCLEOTIDE SEQUENCE [LARGE SCALE GENOMIC DNA]</scope>
    <source>
        <strain evidence="3 4">LZ166</strain>
    </source>
</reference>
<gene>
    <name evidence="3" type="ORF">ABGN05_12535</name>
</gene>
<accession>A0ABV3SIB7</accession>
<keyword evidence="1" id="KW-1133">Transmembrane helix</keyword>
<dbReference type="Gene3D" id="1.10.287.70">
    <property type="match status" value="1"/>
</dbReference>
<feature type="domain" description="Potassium channel" evidence="2">
    <location>
        <begin position="60"/>
        <end position="129"/>
    </location>
</feature>
<feature type="transmembrane region" description="Helical" evidence="1">
    <location>
        <begin position="46"/>
        <end position="70"/>
    </location>
</feature>
<dbReference type="SUPFAM" id="SSF81324">
    <property type="entry name" value="Voltage-gated potassium channels"/>
    <property type="match status" value="1"/>
</dbReference>
<name>A0ABV3SIB7_9HYPH</name>
<protein>
    <submittedName>
        <fullName evidence="3">Ion channel</fullName>
    </submittedName>
</protein>
<organism evidence="3 4">
    <name type="scientific">Aquibium pacificus</name>
    <dbReference type="NCBI Taxonomy" id="3153579"/>
    <lineage>
        <taxon>Bacteria</taxon>
        <taxon>Pseudomonadati</taxon>
        <taxon>Pseudomonadota</taxon>
        <taxon>Alphaproteobacteria</taxon>
        <taxon>Hyphomicrobiales</taxon>
        <taxon>Phyllobacteriaceae</taxon>
        <taxon>Aquibium</taxon>
    </lineage>
</organism>
<dbReference type="InterPro" id="IPR013099">
    <property type="entry name" value="K_chnl_dom"/>
</dbReference>
<dbReference type="RefSeq" id="WP_367954392.1">
    <property type="nucleotide sequence ID" value="NZ_JBDPGJ010000003.1"/>
</dbReference>